<name>A0A0F5IU68_9BACT</name>
<dbReference type="PATRIC" id="fig|927665.4.peg.4177"/>
<dbReference type="InterPro" id="IPR050640">
    <property type="entry name" value="Bact_2-comp_sensor_kinase"/>
</dbReference>
<accession>A0A0F5IU68</accession>
<dbReference type="Gene3D" id="3.30.565.10">
    <property type="entry name" value="Histidine kinase-like ATPase, C-terminal domain"/>
    <property type="match status" value="1"/>
</dbReference>
<dbReference type="Proteomes" id="UP000033047">
    <property type="component" value="Unassembled WGS sequence"/>
</dbReference>
<organism evidence="3 4">
    <name type="scientific">Parabacteroides goldsteinii DSM 19448 = WAL 12034</name>
    <dbReference type="NCBI Taxonomy" id="927665"/>
    <lineage>
        <taxon>Bacteria</taxon>
        <taxon>Pseudomonadati</taxon>
        <taxon>Bacteroidota</taxon>
        <taxon>Bacteroidia</taxon>
        <taxon>Bacteroidales</taxon>
        <taxon>Tannerellaceae</taxon>
        <taxon>Parabacteroides</taxon>
    </lineage>
</organism>
<dbReference type="GO" id="GO:0016020">
    <property type="term" value="C:membrane"/>
    <property type="evidence" value="ECO:0007669"/>
    <property type="project" value="InterPro"/>
</dbReference>
<evidence type="ECO:0000313" key="4">
    <source>
        <dbReference type="Proteomes" id="UP000033047"/>
    </source>
</evidence>
<dbReference type="AlphaFoldDB" id="A0A0F5IU68"/>
<feature type="transmembrane region" description="Helical" evidence="1">
    <location>
        <begin position="23"/>
        <end position="43"/>
    </location>
</feature>
<comment type="caution">
    <text evidence="3">The sequence shown here is derived from an EMBL/GenBank/DDBJ whole genome shotgun (WGS) entry which is preliminary data.</text>
</comment>
<evidence type="ECO:0000256" key="1">
    <source>
        <dbReference type="SAM" id="Phobius"/>
    </source>
</evidence>
<evidence type="ECO:0000313" key="3">
    <source>
        <dbReference type="EMBL" id="KKB48835.1"/>
    </source>
</evidence>
<dbReference type="STRING" id="927665.HMPREF1535_04064"/>
<dbReference type="InterPro" id="IPR010559">
    <property type="entry name" value="Sig_transdc_His_kin_internal"/>
</dbReference>
<evidence type="ECO:0000259" key="2">
    <source>
        <dbReference type="Pfam" id="PF06580"/>
    </source>
</evidence>
<protein>
    <recommendedName>
        <fullName evidence="2">Signal transduction histidine kinase internal region domain-containing protein</fullName>
    </recommendedName>
</protein>
<proteinExistence type="predicted"/>
<feature type="transmembrane region" description="Helical" evidence="1">
    <location>
        <begin position="117"/>
        <end position="146"/>
    </location>
</feature>
<dbReference type="PANTHER" id="PTHR34220">
    <property type="entry name" value="SENSOR HISTIDINE KINASE YPDA"/>
    <property type="match status" value="1"/>
</dbReference>
<reference evidence="3 4" key="1">
    <citation type="submission" date="2013-04" db="EMBL/GenBank/DDBJ databases">
        <title>The Genome Sequence of Parabacteroides goldsteinii DSM 19448.</title>
        <authorList>
            <consortium name="The Broad Institute Genomics Platform"/>
            <person name="Earl A."/>
            <person name="Ward D."/>
            <person name="Feldgarden M."/>
            <person name="Gevers D."/>
            <person name="Martens E."/>
            <person name="Sakamoto M."/>
            <person name="Benno Y."/>
            <person name="Song Y."/>
            <person name="Liu C."/>
            <person name="Lee J."/>
            <person name="Bolanos M."/>
            <person name="Vaisanen M.L."/>
            <person name="Finegold S.M."/>
            <person name="Walker B."/>
            <person name="Young S."/>
            <person name="Zeng Q."/>
            <person name="Gargeya S."/>
            <person name="Fitzgerald M."/>
            <person name="Haas B."/>
            <person name="Abouelleil A."/>
            <person name="Allen A.W."/>
            <person name="Alvarado L."/>
            <person name="Arachchi H.M."/>
            <person name="Berlin A.M."/>
            <person name="Chapman S.B."/>
            <person name="Gainer-Dewar J."/>
            <person name="Goldberg J."/>
            <person name="Griggs A."/>
            <person name="Gujja S."/>
            <person name="Hansen M."/>
            <person name="Howarth C."/>
            <person name="Imamovic A."/>
            <person name="Ireland A."/>
            <person name="Larimer J."/>
            <person name="McCowan C."/>
            <person name="Murphy C."/>
            <person name="Pearson M."/>
            <person name="Poon T.W."/>
            <person name="Priest M."/>
            <person name="Roberts A."/>
            <person name="Saif S."/>
            <person name="Shea T."/>
            <person name="Sisk P."/>
            <person name="Sykes S."/>
            <person name="Wortman J."/>
            <person name="Nusbaum C."/>
            <person name="Birren B."/>
        </authorList>
    </citation>
    <scope>NUCLEOTIDE SEQUENCE [LARGE SCALE GENOMIC DNA]</scope>
    <source>
        <strain evidence="3 4">DSM 19448</strain>
    </source>
</reference>
<keyword evidence="1" id="KW-1133">Transmembrane helix</keyword>
<dbReference type="PANTHER" id="PTHR34220:SF7">
    <property type="entry name" value="SENSOR HISTIDINE KINASE YPDA"/>
    <property type="match status" value="1"/>
</dbReference>
<dbReference type="Pfam" id="PF06580">
    <property type="entry name" value="His_kinase"/>
    <property type="match status" value="1"/>
</dbReference>
<feature type="domain" description="Signal transduction histidine kinase internal region" evidence="2">
    <location>
        <begin position="167"/>
        <end position="242"/>
    </location>
</feature>
<keyword evidence="1" id="KW-0472">Membrane</keyword>
<dbReference type="HOGENOM" id="CLU_020473_1_0_10"/>
<sequence length="354" mass="41208">MYQVMINASGFLLRLLVDSRYRIFRHFLLFFLSMLIISVNFYLDLIEGKESLIRSSIAQSLILLIPIYLSVFILTPRLLLKNKLGKYVISVFLVIAVAILFSYLLRQEDIEREYKLYQFWLAAFFFISSIIQLSLIIAGASAVIVFQDYVKYGQRIDELENATMQSEMEQLKNQINPHFLFNMLNNANVLIKENPVEAVHVLSKLKDLLKYQLKDSTSETVYLADDIRFLTDYLNMEKIRRDNFDFIISTEGETAHITVPPLLFIPFVENAVKHNNDNRKLSYVHLYFKTKEEQLIFICINSKPAEQKEKPVDGGIGLANISRRLQLLYDTDCSLQINETDITYTVNLRLKLKN</sequence>
<keyword evidence="1" id="KW-0812">Transmembrane</keyword>
<dbReference type="EMBL" id="AQHV01000021">
    <property type="protein sequence ID" value="KKB48835.1"/>
    <property type="molecule type" value="Genomic_DNA"/>
</dbReference>
<dbReference type="GO" id="GO:0000155">
    <property type="term" value="F:phosphorelay sensor kinase activity"/>
    <property type="evidence" value="ECO:0007669"/>
    <property type="project" value="InterPro"/>
</dbReference>
<gene>
    <name evidence="3" type="ORF">HMPREF1535_04064</name>
</gene>
<feature type="transmembrane region" description="Helical" evidence="1">
    <location>
        <begin position="87"/>
        <end position="105"/>
    </location>
</feature>
<feature type="transmembrane region" description="Helical" evidence="1">
    <location>
        <begin position="55"/>
        <end position="75"/>
    </location>
</feature>
<dbReference type="InterPro" id="IPR036890">
    <property type="entry name" value="HATPase_C_sf"/>
</dbReference>